<keyword evidence="2" id="KW-0378">Hydrolase</keyword>
<dbReference type="Proteomes" id="UP001385892">
    <property type="component" value="Unassembled WGS sequence"/>
</dbReference>
<dbReference type="PANTHER" id="PTHR43019:SF23">
    <property type="entry name" value="PROTEASE DO-LIKE 5, CHLOROPLASTIC"/>
    <property type="match status" value="1"/>
</dbReference>
<dbReference type="PRINTS" id="PR00834">
    <property type="entry name" value="PROTEASES2C"/>
</dbReference>
<organism evidence="2 3">
    <name type="scientific">Variovorax rhizosphaerae</name>
    <dbReference type="NCBI Taxonomy" id="1836200"/>
    <lineage>
        <taxon>Bacteria</taxon>
        <taxon>Pseudomonadati</taxon>
        <taxon>Pseudomonadota</taxon>
        <taxon>Betaproteobacteria</taxon>
        <taxon>Burkholderiales</taxon>
        <taxon>Comamonadaceae</taxon>
        <taxon>Variovorax</taxon>
    </lineage>
</organism>
<dbReference type="Pfam" id="PF13365">
    <property type="entry name" value="Trypsin_2"/>
    <property type="match status" value="1"/>
</dbReference>
<accession>A0ABU8WR13</accession>
<keyword evidence="2" id="KW-0645">Protease</keyword>
<gene>
    <name evidence="2" type="ORF">WKW82_25160</name>
</gene>
<sequence length="320" mass="32956">MLLLAAAAGLWWWLSQQDKALEDQGQANLEAILEKRRALAVDLAAAKAATAADCPPGQTRQPLAGDAMPPPASPVPAVPARPALPTSGEVKPLGDAALAERLEQATAMVLVPSPDGKGLGTGTGFFIAPNLLVTNRHVVEKASQQVLLVSNALRSIRHASVLRITTSSSVGSPDFALLRMDDGVAPGVLDMTPEIGKLAGVVAAGFPSVVVANDPRFRRLLAGDYSQAPDLSLTQGAVQSLLTGADGMPLIVHTASIAKGNSGGPLVDACGRLVGVNTFITIDQSQSSKINYAIRAQVMQAFLESSGNAARADARACAHG</sequence>
<dbReference type="InterPro" id="IPR001940">
    <property type="entry name" value="Peptidase_S1C"/>
</dbReference>
<evidence type="ECO:0000256" key="1">
    <source>
        <dbReference type="SAM" id="MobiDB-lite"/>
    </source>
</evidence>
<proteinExistence type="predicted"/>
<dbReference type="InterPro" id="IPR009003">
    <property type="entry name" value="Peptidase_S1_PA"/>
</dbReference>
<comment type="caution">
    <text evidence="2">The sequence shown here is derived from an EMBL/GenBank/DDBJ whole genome shotgun (WGS) entry which is preliminary data.</text>
</comment>
<keyword evidence="3" id="KW-1185">Reference proteome</keyword>
<dbReference type="EMBL" id="JBBKZT010000012">
    <property type="protein sequence ID" value="MEJ8849958.1"/>
    <property type="molecule type" value="Genomic_DNA"/>
</dbReference>
<reference evidence="2 3" key="1">
    <citation type="submission" date="2024-03" db="EMBL/GenBank/DDBJ databases">
        <title>Novel species of the genus Variovorax.</title>
        <authorList>
            <person name="Liu Q."/>
            <person name="Xin Y.-H."/>
        </authorList>
    </citation>
    <scope>NUCLEOTIDE SEQUENCE [LARGE SCALE GENOMIC DNA]</scope>
    <source>
        <strain evidence="2 3">KACC 18900</strain>
    </source>
</reference>
<feature type="region of interest" description="Disordered" evidence="1">
    <location>
        <begin position="50"/>
        <end position="76"/>
    </location>
</feature>
<name>A0ABU8WR13_9BURK</name>
<dbReference type="PANTHER" id="PTHR43019">
    <property type="entry name" value="SERINE ENDOPROTEASE DEGS"/>
    <property type="match status" value="1"/>
</dbReference>
<dbReference type="RefSeq" id="WP_340345119.1">
    <property type="nucleotide sequence ID" value="NZ_JBBKZT010000012.1"/>
</dbReference>
<dbReference type="SUPFAM" id="SSF50494">
    <property type="entry name" value="Trypsin-like serine proteases"/>
    <property type="match status" value="1"/>
</dbReference>
<protein>
    <submittedName>
        <fullName evidence="2">Serine protease</fullName>
    </submittedName>
</protein>
<dbReference type="Gene3D" id="2.40.10.10">
    <property type="entry name" value="Trypsin-like serine proteases"/>
    <property type="match status" value="2"/>
</dbReference>
<dbReference type="GO" id="GO:0006508">
    <property type="term" value="P:proteolysis"/>
    <property type="evidence" value="ECO:0007669"/>
    <property type="project" value="UniProtKB-KW"/>
</dbReference>
<evidence type="ECO:0000313" key="2">
    <source>
        <dbReference type="EMBL" id="MEJ8849958.1"/>
    </source>
</evidence>
<evidence type="ECO:0000313" key="3">
    <source>
        <dbReference type="Proteomes" id="UP001385892"/>
    </source>
</evidence>
<dbReference type="GO" id="GO:0008233">
    <property type="term" value="F:peptidase activity"/>
    <property type="evidence" value="ECO:0007669"/>
    <property type="project" value="UniProtKB-KW"/>
</dbReference>
<dbReference type="InterPro" id="IPR043504">
    <property type="entry name" value="Peptidase_S1_PA_chymotrypsin"/>
</dbReference>